<evidence type="ECO:0000313" key="9">
    <source>
        <dbReference type="Proteomes" id="UP000245884"/>
    </source>
</evidence>
<dbReference type="PANTHER" id="PTHR18359:SF0">
    <property type="entry name" value="U3 SMALL NUCLEOLAR RNA-ASSOCIATED PROTEIN 18 HOMOLOG"/>
    <property type="match status" value="1"/>
</dbReference>
<organism evidence="8 9">
    <name type="scientific">Jaminaea rosea</name>
    <dbReference type="NCBI Taxonomy" id="1569628"/>
    <lineage>
        <taxon>Eukaryota</taxon>
        <taxon>Fungi</taxon>
        <taxon>Dikarya</taxon>
        <taxon>Basidiomycota</taxon>
        <taxon>Ustilaginomycotina</taxon>
        <taxon>Exobasidiomycetes</taxon>
        <taxon>Microstromatales</taxon>
        <taxon>Microstromatales incertae sedis</taxon>
        <taxon>Jaminaea</taxon>
    </lineage>
</organism>
<evidence type="ECO:0000256" key="6">
    <source>
        <dbReference type="ARBA" id="ARBA00025767"/>
    </source>
</evidence>
<keyword evidence="4" id="KW-0677">Repeat</keyword>
<dbReference type="InterPro" id="IPR036322">
    <property type="entry name" value="WD40_repeat_dom_sf"/>
</dbReference>
<dbReference type="InterPro" id="IPR045161">
    <property type="entry name" value="Utp18"/>
</dbReference>
<name>A0A316UM29_9BASI</name>
<comment type="similarity">
    <text evidence="6">Belongs to the WD repeat UTP18 family.</text>
</comment>
<reference evidence="8 9" key="1">
    <citation type="journal article" date="2018" name="Mol. Biol. Evol.">
        <title>Broad Genomic Sampling Reveals a Smut Pathogenic Ancestry of the Fungal Clade Ustilaginomycotina.</title>
        <authorList>
            <person name="Kijpornyongpan T."/>
            <person name="Mondo S.J."/>
            <person name="Barry K."/>
            <person name="Sandor L."/>
            <person name="Lee J."/>
            <person name="Lipzen A."/>
            <person name="Pangilinan J."/>
            <person name="LaButti K."/>
            <person name="Hainaut M."/>
            <person name="Henrissat B."/>
            <person name="Grigoriev I.V."/>
            <person name="Spatafora J.W."/>
            <person name="Aime M.C."/>
        </authorList>
    </citation>
    <scope>NUCLEOTIDE SEQUENCE [LARGE SCALE GENOMIC DNA]</scope>
    <source>
        <strain evidence="8 9">MCA 5214</strain>
    </source>
</reference>
<keyword evidence="9" id="KW-1185">Reference proteome</keyword>
<dbReference type="InterPro" id="IPR015943">
    <property type="entry name" value="WD40/YVTN_repeat-like_dom_sf"/>
</dbReference>
<evidence type="ECO:0000256" key="1">
    <source>
        <dbReference type="ARBA" id="ARBA00004604"/>
    </source>
</evidence>
<dbReference type="OrthoDB" id="1935146at2759"/>
<dbReference type="STRING" id="1569628.A0A316UM29"/>
<dbReference type="SUPFAM" id="SSF50978">
    <property type="entry name" value="WD40 repeat-like"/>
    <property type="match status" value="1"/>
</dbReference>
<keyword evidence="2" id="KW-0698">rRNA processing</keyword>
<keyword evidence="3" id="KW-0853">WD repeat</keyword>
<evidence type="ECO:0000256" key="2">
    <source>
        <dbReference type="ARBA" id="ARBA00022552"/>
    </source>
</evidence>
<dbReference type="GO" id="GO:0034388">
    <property type="term" value="C:Pwp2p-containing subcomplex of 90S preribosome"/>
    <property type="evidence" value="ECO:0007669"/>
    <property type="project" value="TreeGrafter"/>
</dbReference>
<sequence length="445" mass="47013">LHPRPSWAGQRRELPGAVVAKAQQGEVVATTLTDLLARDSGLTRKAATSSSSGGRRRPLPPGQLEIQRQRDVQQHPAPTRFDDDDDDDALPATDTDLSSAIESLSFHPTSRRTRLLCTASRDRRVRLYNVDGRDNPLLQTIHVPSLPLRKATWHPSGQSILLAGPRPYLYSYDVQSGKALRSTPWRGASSGGGEGEGERDLSMAQFQPPGAGSSSGLLAVGGRRGHVHLLDWGRSPEVASSTSEGGGGGGRGGGSHLLHTLSHNAPLAGLAWDPSPSHTHQLLSLGQDGSFQQWDTRTLRCPLTVRDSGLHAPNSLAASPDGQRWAVGTQSGIVALYTRDALLSPTSGSGLVEPTKSLSNLITSTSSLTFDQSSQILGLASRSKKDALRLAHAGEGSVYANWPTSGTPVGRVSDLAFDTSAGRGGVVAVGNTRGRTLLFSLGHFS</sequence>
<gene>
    <name evidence="8" type="ORF">BDZ90DRAFT_223498</name>
</gene>
<feature type="non-terminal residue" evidence="8">
    <location>
        <position position="1"/>
    </location>
</feature>
<comment type="subcellular location">
    <subcellularLocation>
        <location evidence="1">Nucleus</location>
        <location evidence="1">Nucleolus</location>
    </subcellularLocation>
</comment>
<dbReference type="GO" id="GO:0006364">
    <property type="term" value="P:rRNA processing"/>
    <property type="evidence" value="ECO:0007669"/>
    <property type="project" value="UniProtKB-KW"/>
</dbReference>
<accession>A0A316UM29</accession>
<keyword evidence="5" id="KW-0539">Nucleus</keyword>
<evidence type="ECO:0000313" key="8">
    <source>
        <dbReference type="EMBL" id="PWN25431.1"/>
    </source>
</evidence>
<evidence type="ECO:0000256" key="3">
    <source>
        <dbReference type="ARBA" id="ARBA00022574"/>
    </source>
</evidence>
<protein>
    <submittedName>
        <fullName evidence="8">WD40 repeat-like protein</fullName>
    </submittedName>
</protein>
<evidence type="ECO:0000256" key="7">
    <source>
        <dbReference type="SAM" id="MobiDB-lite"/>
    </source>
</evidence>
<dbReference type="GO" id="GO:0032040">
    <property type="term" value="C:small-subunit processome"/>
    <property type="evidence" value="ECO:0007669"/>
    <property type="project" value="TreeGrafter"/>
</dbReference>
<dbReference type="InterPro" id="IPR001680">
    <property type="entry name" value="WD40_rpt"/>
</dbReference>
<feature type="region of interest" description="Disordered" evidence="7">
    <location>
        <begin position="181"/>
        <end position="218"/>
    </location>
</feature>
<dbReference type="SMART" id="SM00320">
    <property type="entry name" value="WD40"/>
    <property type="match status" value="4"/>
</dbReference>
<dbReference type="Pfam" id="PF00400">
    <property type="entry name" value="WD40"/>
    <property type="match status" value="1"/>
</dbReference>
<proteinExistence type="inferred from homology"/>
<dbReference type="Proteomes" id="UP000245884">
    <property type="component" value="Unassembled WGS sequence"/>
</dbReference>
<evidence type="ECO:0000256" key="5">
    <source>
        <dbReference type="ARBA" id="ARBA00023242"/>
    </source>
</evidence>
<evidence type="ECO:0000256" key="4">
    <source>
        <dbReference type="ARBA" id="ARBA00022737"/>
    </source>
</evidence>
<dbReference type="RefSeq" id="XP_025360043.1">
    <property type="nucleotide sequence ID" value="XM_025504581.1"/>
</dbReference>
<dbReference type="Gene3D" id="2.130.10.10">
    <property type="entry name" value="YVTN repeat-like/Quinoprotein amine dehydrogenase"/>
    <property type="match status" value="1"/>
</dbReference>
<feature type="region of interest" description="Disordered" evidence="7">
    <location>
        <begin position="232"/>
        <end position="260"/>
    </location>
</feature>
<dbReference type="GeneID" id="37026404"/>
<dbReference type="AlphaFoldDB" id="A0A316UM29"/>
<feature type="compositionally biased region" description="Gly residues" evidence="7">
    <location>
        <begin position="244"/>
        <end position="255"/>
    </location>
</feature>
<feature type="region of interest" description="Disordered" evidence="7">
    <location>
        <begin position="42"/>
        <end position="93"/>
    </location>
</feature>
<dbReference type="EMBL" id="KZ819676">
    <property type="protein sequence ID" value="PWN25431.1"/>
    <property type="molecule type" value="Genomic_DNA"/>
</dbReference>
<dbReference type="PANTHER" id="PTHR18359">
    <property type="entry name" value="WD-REPEAT PROTEIN-RELATED"/>
    <property type="match status" value="1"/>
</dbReference>